<dbReference type="AlphaFoldDB" id="A0A8H7TMQ1"/>
<sequence>MGQKNRILSTAMEMVLATEASPDIITKDANSITVSTGGRRRRNKSNRGKPEQRRRLGIKHTSSSELGLPRRQRHGGTAHLCSSAGRHNYIRLPLPRFRDRFL</sequence>
<dbReference type="EMBL" id="JADCTT010000007">
    <property type="protein sequence ID" value="KAF9750258.1"/>
    <property type="molecule type" value="Genomic_DNA"/>
</dbReference>
<dbReference type="Proteomes" id="UP000616885">
    <property type="component" value="Unassembled WGS sequence"/>
</dbReference>
<reference evidence="2" key="1">
    <citation type="submission" date="2020-10" db="EMBL/GenBank/DDBJ databases">
        <title>High-Quality Genome Resource of Clonostachys rosea strain S41 by Oxford Nanopore Long-Read Sequencing.</title>
        <authorList>
            <person name="Wang H."/>
        </authorList>
    </citation>
    <scope>NUCLEOTIDE SEQUENCE</scope>
    <source>
        <strain evidence="2">S41</strain>
    </source>
</reference>
<evidence type="ECO:0000313" key="2">
    <source>
        <dbReference type="EMBL" id="KAF9750258.1"/>
    </source>
</evidence>
<feature type="compositionally biased region" description="Basic residues" evidence="1">
    <location>
        <begin position="38"/>
        <end position="47"/>
    </location>
</feature>
<comment type="caution">
    <text evidence="2">The sequence shown here is derived from an EMBL/GenBank/DDBJ whole genome shotgun (WGS) entry which is preliminary data.</text>
</comment>
<evidence type="ECO:0000256" key="1">
    <source>
        <dbReference type="SAM" id="MobiDB-lite"/>
    </source>
</evidence>
<name>A0A8H7TMQ1_BIOOC</name>
<accession>A0A8H7TMQ1</accession>
<proteinExistence type="predicted"/>
<evidence type="ECO:0000313" key="3">
    <source>
        <dbReference type="Proteomes" id="UP000616885"/>
    </source>
</evidence>
<gene>
    <name evidence="2" type="ORF">IM811_016285</name>
</gene>
<feature type="region of interest" description="Disordered" evidence="1">
    <location>
        <begin position="28"/>
        <end position="80"/>
    </location>
</feature>
<organism evidence="2 3">
    <name type="scientific">Bionectria ochroleuca</name>
    <name type="common">Gliocladium roseum</name>
    <dbReference type="NCBI Taxonomy" id="29856"/>
    <lineage>
        <taxon>Eukaryota</taxon>
        <taxon>Fungi</taxon>
        <taxon>Dikarya</taxon>
        <taxon>Ascomycota</taxon>
        <taxon>Pezizomycotina</taxon>
        <taxon>Sordariomycetes</taxon>
        <taxon>Hypocreomycetidae</taxon>
        <taxon>Hypocreales</taxon>
        <taxon>Bionectriaceae</taxon>
        <taxon>Clonostachys</taxon>
    </lineage>
</organism>
<protein>
    <submittedName>
        <fullName evidence="2">Uncharacterized protein</fullName>
    </submittedName>
</protein>